<dbReference type="SUPFAM" id="SSF53448">
    <property type="entry name" value="Nucleotide-diphospho-sugar transferases"/>
    <property type="match status" value="1"/>
</dbReference>
<comment type="caution">
    <text evidence="1">The sequence shown here is derived from an EMBL/GenBank/DDBJ whole genome shotgun (WGS) entry which is preliminary data.</text>
</comment>
<protein>
    <submittedName>
        <fullName evidence="1">Glycosyltransferase family 2 protein</fullName>
    </submittedName>
</protein>
<keyword evidence="1" id="KW-0808">Transferase</keyword>
<dbReference type="GO" id="GO:0016740">
    <property type="term" value="F:transferase activity"/>
    <property type="evidence" value="ECO:0007669"/>
    <property type="project" value="UniProtKB-KW"/>
</dbReference>
<dbReference type="AlphaFoldDB" id="A0A412YM06"/>
<name>A0A412YM06_9BACE</name>
<evidence type="ECO:0000313" key="1">
    <source>
        <dbReference type="EMBL" id="RGV58461.1"/>
    </source>
</evidence>
<evidence type="ECO:0000313" key="2">
    <source>
        <dbReference type="Proteomes" id="UP000283850"/>
    </source>
</evidence>
<accession>A0A412YM06</accession>
<sequence length="305" mass="36052">MLMPLLNKIAHVLKEAPQAFKKTSNPILIMTLLVKNEEDILEESLRFHKAMGIDSFLITDNNSTDGTIEIIRKYQEKGWIKEVIFEKATNYNQKVWVDRMIKLAKKKYHADWVINADADELWYSPTGDLKTELKTTKANVLKCSMKCIYPEAGKPFWEWNQTIRPIINPLKYKAYNLSRYSLYLPQRGKVLHRTTSYIQISTGNHKVLMLPQNEKKSNICIYHYSVRDKKRFLEKMINGGKQLEQNPHKHIGMHWRHFYELYKKGELEMEYDRITGANSYEQLKRDGLIQTDNTISDFFKLHFNK</sequence>
<dbReference type="EMBL" id="QRZF01000001">
    <property type="protein sequence ID" value="RGV58461.1"/>
    <property type="molecule type" value="Genomic_DNA"/>
</dbReference>
<reference evidence="1 2" key="1">
    <citation type="submission" date="2018-08" db="EMBL/GenBank/DDBJ databases">
        <title>A genome reference for cultivated species of the human gut microbiota.</title>
        <authorList>
            <person name="Zou Y."/>
            <person name="Xue W."/>
            <person name="Luo G."/>
        </authorList>
    </citation>
    <scope>NUCLEOTIDE SEQUENCE [LARGE SCALE GENOMIC DNA]</scope>
    <source>
        <strain evidence="1 2">AF14-32</strain>
    </source>
</reference>
<dbReference type="Proteomes" id="UP000283850">
    <property type="component" value="Unassembled WGS sequence"/>
</dbReference>
<dbReference type="Pfam" id="PF13704">
    <property type="entry name" value="Glyco_tranf_2_4"/>
    <property type="match status" value="1"/>
</dbReference>
<dbReference type="InterPro" id="IPR029044">
    <property type="entry name" value="Nucleotide-diphossugar_trans"/>
</dbReference>
<proteinExistence type="predicted"/>
<organism evidence="1 2">
    <name type="scientific">Bacteroides intestinalis</name>
    <dbReference type="NCBI Taxonomy" id="329854"/>
    <lineage>
        <taxon>Bacteria</taxon>
        <taxon>Pseudomonadati</taxon>
        <taxon>Bacteroidota</taxon>
        <taxon>Bacteroidia</taxon>
        <taxon>Bacteroidales</taxon>
        <taxon>Bacteroidaceae</taxon>
        <taxon>Bacteroides</taxon>
    </lineage>
</organism>
<gene>
    <name evidence="1" type="ORF">DWW10_02215</name>
</gene>
<dbReference type="Gene3D" id="3.90.550.10">
    <property type="entry name" value="Spore Coat Polysaccharide Biosynthesis Protein SpsA, Chain A"/>
    <property type="match status" value="1"/>
</dbReference>